<sequence>MTQSKSADLSPLYSVPHNPQYPPSAPSPPSLPHIHFPILLTFIPHCPKHLPPPQPQLQVHLLLLSWCCLLAVGVDHDF</sequence>
<dbReference type="EMBL" id="UZAE01009501">
    <property type="protein sequence ID" value="VDO02847.1"/>
    <property type="molecule type" value="Genomic_DNA"/>
</dbReference>
<reference evidence="2 3" key="2">
    <citation type="submission" date="2018-11" db="EMBL/GenBank/DDBJ databases">
        <authorList>
            <consortium name="Pathogen Informatics"/>
        </authorList>
    </citation>
    <scope>NUCLEOTIDE SEQUENCE [LARGE SCALE GENOMIC DNA]</scope>
</reference>
<gene>
    <name evidence="2" type="ORF">HNAJ_LOCUS6987</name>
</gene>
<dbReference type="AlphaFoldDB" id="A0A0R3TIV0"/>
<proteinExistence type="predicted"/>
<dbReference type="Proteomes" id="UP000278807">
    <property type="component" value="Unassembled WGS sequence"/>
</dbReference>
<feature type="region of interest" description="Disordered" evidence="1">
    <location>
        <begin position="1"/>
        <end position="27"/>
    </location>
</feature>
<evidence type="ECO:0000256" key="1">
    <source>
        <dbReference type="SAM" id="MobiDB-lite"/>
    </source>
</evidence>
<evidence type="ECO:0000313" key="4">
    <source>
        <dbReference type="WBParaSite" id="HNAJ_0000699101-mRNA-1"/>
    </source>
</evidence>
<protein>
    <submittedName>
        <fullName evidence="4">Ovule protein</fullName>
    </submittedName>
</protein>
<reference evidence="4" key="1">
    <citation type="submission" date="2017-02" db="UniProtKB">
        <authorList>
            <consortium name="WormBaseParasite"/>
        </authorList>
    </citation>
    <scope>IDENTIFICATION</scope>
</reference>
<accession>A0A0R3TIV0</accession>
<evidence type="ECO:0000313" key="2">
    <source>
        <dbReference type="EMBL" id="VDO02847.1"/>
    </source>
</evidence>
<name>A0A0R3TIV0_RODNA</name>
<dbReference type="WBParaSite" id="HNAJ_0000699101-mRNA-1">
    <property type="protein sequence ID" value="HNAJ_0000699101-mRNA-1"/>
    <property type="gene ID" value="HNAJ_0000699101"/>
</dbReference>
<keyword evidence="3" id="KW-1185">Reference proteome</keyword>
<organism evidence="4">
    <name type="scientific">Rodentolepis nana</name>
    <name type="common">Dwarf tapeworm</name>
    <name type="synonym">Hymenolepis nana</name>
    <dbReference type="NCBI Taxonomy" id="102285"/>
    <lineage>
        <taxon>Eukaryota</taxon>
        <taxon>Metazoa</taxon>
        <taxon>Spiralia</taxon>
        <taxon>Lophotrochozoa</taxon>
        <taxon>Platyhelminthes</taxon>
        <taxon>Cestoda</taxon>
        <taxon>Eucestoda</taxon>
        <taxon>Cyclophyllidea</taxon>
        <taxon>Hymenolepididae</taxon>
        <taxon>Rodentolepis</taxon>
    </lineage>
</organism>
<evidence type="ECO:0000313" key="3">
    <source>
        <dbReference type="Proteomes" id="UP000278807"/>
    </source>
</evidence>